<dbReference type="PANTHER" id="PTHR24093">
    <property type="entry name" value="CATION TRANSPORTING ATPASE"/>
    <property type="match status" value="1"/>
</dbReference>
<keyword evidence="8 14" id="KW-0067">ATP-binding</keyword>
<keyword evidence="2 14" id="KW-0813">Transport</keyword>
<dbReference type="InterPro" id="IPR023298">
    <property type="entry name" value="ATPase_P-typ_TM_dom_sf"/>
</dbReference>
<dbReference type="SUPFAM" id="SSF81660">
    <property type="entry name" value="Metal cation-transporting ATPase, ATP-binding domain N"/>
    <property type="match status" value="1"/>
</dbReference>
<keyword evidence="12 14" id="KW-0406">Ion transport</keyword>
<dbReference type="SFLD" id="SFLDS00003">
    <property type="entry name" value="Haloacid_Dehalogenase"/>
    <property type="match status" value="1"/>
</dbReference>
<dbReference type="InterPro" id="IPR006408">
    <property type="entry name" value="P-type_ATPase_IIB"/>
</dbReference>
<feature type="transmembrane region" description="Helical" evidence="14">
    <location>
        <begin position="744"/>
        <end position="762"/>
    </location>
</feature>
<comment type="subcellular location">
    <subcellularLocation>
        <location evidence="1">Endomembrane system</location>
        <topology evidence="1">Multi-pass membrane protein</topology>
    </subcellularLocation>
    <subcellularLocation>
        <location evidence="14">Membrane</location>
        <topology evidence="14">Multi-pass membrane protein</topology>
    </subcellularLocation>
</comment>
<feature type="transmembrane region" description="Helical" evidence="14">
    <location>
        <begin position="860"/>
        <end position="878"/>
    </location>
</feature>
<feature type="transmembrane region" description="Helical" evidence="14">
    <location>
        <begin position="719"/>
        <end position="738"/>
    </location>
</feature>
<dbReference type="Pfam" id="PF00122">
    <property type="entry name" value="E1-E2_ATPase"/>
    <property type="match status" value="1"/>
</dbReference>
<dbReference type="PRINTS" id="PR00120">
    <property type="entry name" value="HATPASE"/>
</dbReference>
<keyword evidence="4 14" id="KW-0812">Transmembrane</keyword>
<feature type="domain" description="Cation-transporting P-type ATPase N-terminal" evidence="16">
    <location>
        <begin position="24"/>
        <end position="97"/>
    </location>
</feature>
<feature type="transmembrane region" description="Helical" evidence="14">
    <location>
        <begin position="267"/>
        <end position="288"/>
    </location>
</feature>
<reference evidence="17 18" key="1">
    <citation type="submission" date="2024-04" db="EMBL/GenBank/DDBJ databases">
        <title>Tritrichomonas musculus Genome.</title>
        <authorList>
            <person name="Alves-Ferreira E."/>
            <person name="Grigg M."/>
            <person name="Lorenzi H."/>
            <person name="Galac M."/>
        </authorList>
    </citation>
    <scope>NUCLEOTIDE SEQUENCE [LARGE SCALE GENOMIC DNA]</scope>
    <source>
        <strain evidence="17 18">EAF2021</strain>
    </source>
</reference>
<proteinExistence type="inferred from homology"/>
<dbReference type="Proteomes" id="UP001470230">
    <property type="component" value="Unassembled WGS sequence"/>
</dbReference>
<feature type="transmembrane region" description="Helical" evidence="14">
    <location>
        <begin position="890"/>
        <end position="910"/>
    </location>
</feature>
<dbReference type="InterPro" id="IPR023214">
    <property type="entry name" value="HAD_sf"/>
</dbReference>
<accession>A0ABR2KBI9</accession>
<evidence type="ECO:0000256" key="9">
    <source>
        <dbReference type="ARBA" id="ARBA00022842"/>
    </source>
</evidence>
<dbReference type="Gene3D" id="3.40.50.1000">
    <property type="entry name" value="HAD superfamily/HAD-like"/>
    <property type="match status" value="1"/>
</dbReference>
<keyword evidence="6 14" id="KW-0547">Nucleotide-binding</keyword>
<dbReference type="SFLD" id="SFLDG00002">
    <property type="entry name" value="C1.7:_P-type_atpase_like"/>
    <property type="match status" value="1"/>
</dbReference>
<keyword evidence="3 14" id="KW-0109">Calcium transport</keyword>
<dbReference type="InterPro" id="IPR059000">
    <property type="entry name" value="ATPase_P-type_domA"/>
</dbReference>
<dbReference type="PRINTS" id="PR00119">
    <property type="entry name" value="CATATPASE"/>
</dbReference>
<dbReference type="EMBL" id="JAPFFF010000006">
    <property type="protein sequence ID" value="KAK8888439.1"/>
    <property type="molecule type" value="Genomic_DNA"/>
</dbReference>
<comment type="function">
    <text evidence="14">Catalyzes the hydrolysis of ATP coupled with the transport of calcium.</text>
</comment>
<keyword evidence="18" id="KW-1185">Reference proteome</keyword>
<evidence type="ECO:0000256" key="10">
    <source>
        <dbReference type="ARBA" id="ARBA00022967"/>
    </source>
</evidence>
<dbReference type="PROSITE" id="PS00154">
    <property type="entry name" value="ATPASE_E1_E2"/>
    <property type="match status" value="1"/>
</dbReference>
<evidence type="ECO:0000256" key="13">
    <source>
        <dbReference type="ARBA" id="ARBA00023136"/>
    </source>
</evidence>
<comment type="similarity">
    <text evidence="14">Belongs to the cation transport ATPase (P-type) (TC 3.A.3) family.</text>
</comment>
<evidence type="ECO:0000256" key="7">
    <source>
        <dbReference type="ARBA" id="ARBA00022837"/>
    </source>
</evidence>
<dbReference type="Gene3D" id="1.20.1110.10">
    <property type="entry name" value="Calcium-transporting ATPase, transmembrane domain"/>
    <property type="match status" value="1"/>
</dbReference>
<feature type="compositionally biased region" description="Polar residues" evidence="15">
    <location>
        <begin position="999"/>
        <end position="1010"/>
    </location>
</feature>
<evidence type="ECO:0000259" key="16">
    <source>
        <dbReference type="SMART" id="SM00831"/>
    </source>
</evidence>
<evidence type="ECO:0000256" key="2">
    <source>
        <dbReference type="ARBA" id="ARBA00022448"/>
    </source>
</evidence>
<evidence type="ECO:0000256" key="14">
    <source>
        <dbReference type="RuleBase" id="RU361146"/>
    </source>
</evidence>
<evidence type="ECO:0000313" key="18">
    <source>
        <dbReference type="Proteomes" id="UP001470230"/>
    </source>
</evidence>
<evidence type="ECO:0000256" key="6">
    <source>
        <dbReference type="ARBA" id="ARBA00022741"/>
    </source>
</evidence>
<evidence type="ECO:0000256" key="15">
    <source>
        <dbReference type="SAM" id="MobiDB-lite"/>
    </source>
</evidence>
<dbReference type="Gene3D" id="3.40.1110.10">
    <property type="entry name" value="Calcium-transporting ATPase, cytoplasmic domain N"/>
    <property type="match status" value="1"/>
</dbReference>
<dbReference type="Pfam" id="PF00690">
    <property type="entry name" value="Cation_ATPase_N"/>
    <property type="match status" value="1"/>
</dbReference>
<keyword evidence="13 14" id="KW-0472">Membrane</keyword>
<dbReference type="Pfam" id="PF13246">
    <property type="entry name" value="Cation_ATPase"/>
    <property type="match status" value="1"/>
</dbReference>
<keyword evidence="7 14" id="KW-0106">Calcium</keyword>
<dbReference type="InterPro" id="IPR004014">
    <property type="entry name" value="ATPase_P-typ_cation-transptr_N"/>
</dbReference>
<feature type="transmembrane region" description="Helical" evidence="14">
    <location>
        <begin position="106"/>
        <end position="124"/>
    </location>
</feature>
<dbReference type="SUPFAM" id="SSF81665">
    <property type="entry name" value="Calcium ATPase, transmembrane domain M"/>
    <property type="match status" value="1"/>
</dbReference>
<comment type="catalytic activity">
    <reaction evidence="14">
        <text>Ca(2+)(in) + ATP + H2O = Ca(2+)(out) + ADP + phosphate + H(+)</text>
        <dbReference type="Rhea" id="RHEA:18105"/>
        <dbReference type="ChEBI" id="CHEBI:15377"/>
        <dbReference type="ChEBI" id="CHEBI:15378"/>
        <dbReference type="ChEBI" id="CHEBI:29108"/>
        <dbReference type="ChEBI" id="CHEBI:30616"/>
        <dbReference type="ChEBI" id="CHEBI:43474"/>
        <dbReference type="ChEBI" id="CHEBI:456216"/>
        <dbReference type="EC" id="7.2.2.10"/>
    </reaction>
</comment>
<gene>
    <name evidence="17" type="ORF">M9Y10_039516</name>
</gene>
<evidence type="ECO:0000256" key="11">
    <source>
        <dbReference type="ARBA" id="ARBA00022989"/>
    </source>
</evidence>
<dbReference type="SUPFAM" id="SSF81653">
    <property type="entry name" value="Calcium ATPase, transduction domain A"/>
    <property type="match status" value="1"/>
</dbReference>
<feature type="transmembrane region" description="Helical" evidence="14">
    <location>
        <begin position="80"/>
        <end position="100"/>
    </location>
</feature>
<keyword evidence="11 14" id="KW-1133">Transmembrane helix</keyword>
<dbReference type="EC" id="7.2.2.10" evidence="14"/>
<dbReference type="InterPro" id="IPR023299">
    <property type="entry name" value="ATPase_P-typ_cyto_dom_N"/>
</dbReference>
<keyword evidence="5" id="KW-0479">Metal-binding</keyword>
<sequence>MFEKYSAQDFQTLLEERELTSLEKFGGIEQIAKDLHTDLTKGITDLSTLEARREKYGKNVLPDPPTKSFCRLFLEALNDLMLIILMVAAVVSLILVLVFPDPDDDLGWIDSVSILAAVLIVSLVQAITNYRQQSAFTAINRLKNDNLIAVIRNNDRIKVNSTEIVVGDVLYLDAGNKLVADGLYINGRNIKLNESETTGETVPVNSSKEKPFMFCGSTVEMGDGYMLVLAVGSNTQNGAVFAQMAQEDGEEEKTPLEEKLDYLAKMITYLGIAGALSTFIVLLIMWSIDVAKSKWENQFLSILVSHFIVAVTIFVCAVPEGLPLAVTISLSYSMSKMMKDNNFVRHLNACETMGGASNICSDKTGTLTTNKMTVTRFYYGLEDHDQSNPPNMPANIKDIFGIGISVNTKGSVSTNEKGVLVYDGKSTECALCLYVESLGYDYQKIRVDHPSLTLFDFDSDRKRMTTVITSLTNSESCLVCSKGAPDIMLNFCTNYVDKEGTIQKVTEDVKAQIDDQLLTYSQSMLRCLLIAYREGGSYSTPEEAETDLTIIGIAAISDPLREEVPNAVKECKQAGVMVRMVTGDNIETAKAIARECGILTDDGIAMSGNEFRNTPKLELLEKLPKLQVLARSTPMDKFRLVRILKEVGEVVAVTGDGTNDALALKTANVGLSMGLCGTEIAKEASDICILDDNFKSIMKSIMWGRCIFDNVRRFLQFQLTVNVAALIISFLGACIWKESPLRPIQLLWVNLIMDSLGALALATDSPRPYLLNRPPYGRKVQLLSAVLLVNIIGQSIYQVIVLIVILVAGEKIWTDFEKHSLQHYTMVFNAFVFCQVFNLLNSRIVMKSQKFFDGIFSNWLFIVIFFVIVVIQVIIVQFGDRVFETRDLTWVHWLSCIGIGFFSLILGFFLRLIPVKELSYEQVEEQRVQMYEALKEKLRGMSVEEQWEQEKEEANQEVKKQVEETKELQRKVSQSSLTPKNSSNKIQKVKSSRSVKVANASQMKSKNTMSGIEWSDSEEIEIKKQ</sequence>
<feature type="compositionally biased region" description="Polar residues" evidence="15">
    <location>
        <begin position="971"/>
        <end position="986"/>
    </location>
</feature>
<dbReference type="NCBIfam" id="TIGR01517">
    <property type="entry name" value="ATPase-IIB_Ca"/>
    <property type="match status" value="1"/>
</dbReference>
<keyword evidence="9" id="KW-0460">Magnesium</keyword>
<feature type="region of interest" description="Disordered" evidence="15">
    <location>
        <begin position="967"/>
        <end position="1025"/>
    </location>
</feature>
<dbReference type="NCBIfam" id="TIGR01494">
    <property type="entry name" value="ATPase_P-type"/>
    <property type="match status" value="2"/>
</dbReference>
<protein>
    <recommendedName>
        <fullName evidence="14">Calcium-transporting ATPase</fullName>
        <ecNumber evidence="14">7.2.2.10</ecNumber>
    </recommendedName>
</protein>
<dbReference type="SFLD" id="SFLDF00027">
    <property type="entry name" value="p-type_atpase"/>
    <property type="match status" value="1"/>
</dbReference>
<dbReference type="Pfam" id="PF00689">
    <property type="entry name" value="Cation_ATPase_C"/>
    <property type="match status" value="1"/>
</dbReference>
<dbReference type="SUPFAM" id="SSF56784">
    <property type="entry name" value="HAD-like"/>
    <property type="match status" value="1"/>
</dbReference>
<evidence type="ECO:0000256" key="1">
    <source>
        <dbReference type="ARBA" id="ARBA00004127"/>
    </source>
</evidence>
<organism evidence="17 18">
    <name type="scientific">Tritrichomonas musculus</name>
    <dbReference type="NCBI Taxonomy" id="1915356"/>
    <lineage>
        <taxon>Eukaryota</taxon>
        <taxon>Metamonada</taxon>
        <taxon>Parabasalia</taxon>
        <taxon>Tritrichomonadida</taxon>
        <taxon>Tritrichomonadidae</taxon>
        <taxon>Tritrichomonas</taxon>
    </lineage>
</organism>
<keyword evidence="10" id="KW-1278">Translocase</keyword>
<dbReference type="PANTHER" id="PTHR24093:SF369">
    <property type="entry name" value="CALCIUM-TRANSPORTING ATPASE"/>
    <property type="match status" value="1"/>
</dbReference>
<evidence type="ECO:0000256" key="5">
    <source>
        <dbReference type="ARBA" id="ARBA00022723"/>
    </source>
</evidence>
<evidence type="ECO:0000313" key="17">
    <source>
        <dbReference type="EMBL" id="KAK8888439.1"/>
    </source>
</evidence>
<feature type="transmembrane region" description="Helical" evidence="14">
    <location>
        <begin position="300"/>
        <end position="330"/>
    </location>
</feature>
<dbReference type="InterPro" id="IPR044492">
    <property type="entry name" value="P_typ_ATPase_HD_dom"/>
</dbReference>
<dbReference type="InterPro" id="IPR006068">
    <property type="entry name" value="ATPase_P-typ_cation-transptr_C"/>
</dbReference>
<dbReference type="InterPro" id="IPR036412">
    <property type="entry name" value="HAD-like_sf"/>
</dbReference>
<feature type="transmembrane region" description="Helical" evidence="14">
    <location>
        <begin position="782"/>
        <end position="809"/>
    </location>
</feature>
<dbReference type="InterPro" id="IPR001757">
    <property type="entry name" value="P_typ_ATPase"/>
</dbReference>
<name>A0ABR2KBI9_9EUKA</name>
<evidence type="ECO:0000256" key="3">
    <source>
        <dbReference type="ARBA" id="ARBA00022568"/>
    </source>
</evidence>
<evidence type="ECO:0000256" key="12">
    <source>
        <dbReference type="ARBA" id="ARBA00023065"/>
    </source>
</evidence>
<evidence type="ECO:0000256" key="8">
    <source>
        <dbReference type="ARBA" id="ARBA00022840"/>
    </source>
</evidence>
<dbReference type="InterPro" id="IPR008250">
    <property type="entry name" value="ATPase_P-typ_transduc_dom_A_sf"/>
</dbReference>
<comment type="caution">
    <text evidence="17">The sequence shown here is derived from an EMBL/GenBank/DDBJ whole genome shotgun (WGS) entry which is preliminary data.</text>
</comment>
<feature type="transmembrane region" description="Helical" evidence="14">
    <location>
        <begin position="821"/>
        <end position="840"/>
    </location>
</feature>
<dbReference type="Gene3D" id="2.70.150.10">
    <property type="entry name" value="Calcium-transporting ATPase, cytoplasmic transduction domain A"/>
    <property type="match status" value="1"/>
</dbReference>
<dbReference type="SMART" id="SM00831">
    <property type="entry name" value="Cation_ATPase_N"/>
    <property type="match status" value="1"/>
</dbReference>
<evidence type="ECO:0000256" key="4">
    <source>
        <dbReference type="ARBA" id="ARBA00022692"/>
    </source>
</evidence>
<dbReference type="InterPro" id="IPR018303">
    <property type="entry name" value="ATPase_P-typ_P_site"/>
</dbReference>